<dbReference type="RefSeq" id="WP_121738741.1">
    <property type="nucleotide sequence ID" value="NZ_CP032153.1"/>
</dbReference>
<dbReference type="Pfam" id="PF03403">
    <property type="entry name" value="PAF-AH_p_II"/>
    <property type="match status" value="1"/>
</dbReference>
<keyword evidence="2" id="KW-0442">Lipid degradation</keyword>
<evidence type="ECO:0000313" key="6">
    <source>
        <dbReference type="Proteomes" id="UP000268070"/>
    </source>
</evidence>
<sequence length="321" mass="34808">MHPLKLVLAAALSFTTIVAHAAGFHRIEIPAESDSPALKGAVWYPCSQPLEEVKIGPYVMSVAKDCPVVGRHLPLVVISHGWGGTFLGHRGIAETLANAGFVVAAINHGDNALNPRRYGDLSVLVERPTDIRRLIDFMLDSWPDASKLDAQRVGFFGFSRGGYTGLVSIGANPLGELLCKHKDNPACEQAKQGELLTLTHDPRIKAAVVADPLSDFFTVESFKNVKVPVQLWRSEQGGDGVTPESVAAIAHALSERVEFHTVAAAEHFAFLAPCPPEMAKRAPEICLDPPGFDRQVFHTELNSTVLAFFRKNLANDEKPVP</sequence>
<keyword evidence="1 5" id="KW-0378">Hydrolase</keyword>
<dbReference type="PIRSF" id="PIRSF031982">
    <property type="entry name" value="UCP031982_abhydr"/>
    <property type="match status" value="1"/>
</dbReference>
<keyword evidence="4" id="KW-0732">Signal</keyword>
<dbReference type="SUPFAM" id="SSF53474">
    <property type="entry name" value="alpha/beta-Hydrolases"/>
    <property type="match status" value="1"/>
</dbReference>
<feature type="signal peptide" evidence="4">
    <location>
        <begin position="1"/>
        <end position="21"/>
    </location>
</feature>
<accession>A0A3G2HUF2</accession>
<keyword evidence="3" id="KW-0443">Lipid metabolism</keyword>
<dbReference type="GO" id="GO:0016042">
    <property type="term" value="P:lipid catabolic process"/>
    <property type="evidence" value="ECO:0007669"/>
    <property type="project" value="UniProtKB-KW"/>
</dbReference>
<protein>
    <submittedName>
        <fullName evidence="5">Dienelactone hydrolase</fullName>
    </submittedName>
</protein>
<dbReference type="InterPro" id="IPR016986">
    <property type="entry name" value="UCP031982_abhydr"/>
</dbReference>
<dbReference type="PANTHER" id="PTHR10272">
    <property type="entry name" value="PLATELET-ACTIVATING FACTOR ACETYLHYDROLASE"/>
    <property type="match status" value="1"/>
</dbReference>
<dbReference type="Gene3D" id="3.40.50.1820">
    <property type="entry name" value="alpha/beta hydrolase"/>
    <property type="match status" value="1"/>
</dbReference>
<evidence type="ECO:0000256" key="1">
    <source>
        <dbReference type="ARBA" id="ARBA00022801"/>
    </source>
</evidence>
<dbReference type="GO" id="GO:0003847">
    <property type="term" value="F:1-alkyl-2-acetylglycerophosphocholine esterase activity"/>
    <property type="evidence" value="ECO:0007669"/>
    <property type="project" value="TreeGrafter"/>
</dbReference>
<organism evidence="5 6">
    <name type="scientific">Alcaligenes aquatilis</name>
    <dbReference type="NCBI Taxonomy" id="323284"/>
    <lineage>
        <taxon>Bacteria</taxon>
        <taxon>Pseudomonadati</taxon>
        <taxon>Pseudomonadota</taxon>
        <taxon>Betaproteobacteria</taxon>
        <taxon>Burkholderiales</taxon>
        <taxon>Alcaligenaceae</taxon>
        <taxon>Alcaligenes</taxon>
    </lineage>
</organism>
<gene>
    <name evidence="5" type="ORF">D3M96_09150</name>
</gene>
<evidence type="ECO:0000256" key="2">
    <source>
        <dbReference type="ARBA" id="ARBA00022963"/>
    </source>
</evidence>
<dbReference type="EMBL" id="CP032153">
    <property type="protein sequence ID" value="AYN20675.1"/>
    <property type="molecule type" value="Genomic_DNA"/>
</dbReference>
<dbReference type="Proteomes" id="UP000268070">
    <property type="component" value="Chromosome"/>
</dbReference>
<dbReference type="OrthoDB" id="192696at2"/>
<dbReference type="AlphaFoldDB" id="A0A3G2HUF2"/>
<evidence type="ECO:0000256" key="3">
    <source>
        <dbReference type="ARBA" id="ARBA00023098"/>
    </source>
</evidence>
<feature type="chain" id="PRO_5018182984" evidence="4">
    <location>
        <begin position="22"/>
        <end position="321"/>
    </location>
</feature>
<name>A0A3G2HUF2_9BURK</name>
<dbReference type="PANTHER" id="PTHR10272:SF0">
    <property type="entry name" value="PLATELET-ACTIVATING FACTOR ACETYLHYDROLASE"/>
    <property type="match status" value="1"/>
</dbReference>
<proteinExistence type="predicted"/>
<dbReference type="InterPro" id="IPR029058">
    <property type="entry name" value="AB_hydrolase_fold"/>
</dbReference>
<evidence type="ECO:0000256" key="4">
    <source>
        <dbReference type="SAM" id="SignalP"/>
    </source>
</evidence>
<evidence type="ECO:0000313" key="5">
    <source>
        <dbReference type="EMBL" id="AYN20675.1"/>
    </source>
</evidence>
<dbReference type="KEGG" id="aaqu:D3M96_09150"/>
<reference evidence="5 6" key="1">
    <citation type="submission" date="2018-09" db="EMBL/GenBank/DDBJ databases">
        <title>Complete genome sequence of the hydrocarbonoclastic bacterium Alcaligenes aquatilis QD168, isolated from a crude-oil polluted marine sediment of Central Chile.</title>
        <authorList>
            <person name="Duran R.E."/>
            <person name="Barra B."/>
            <person name="Salva-Serra F."/>
            <person name="Mendez V."/>
            <person name="Moore E.R.B."/>
            <person name="Seeger M."/>
        </authorList>
    </citation>
    <scope>NUCLEOTIDE SEQUENCE [LARGE SCALE GENOMIC DNA]</scope>
    <source>
        <strain evidence="5 6">QD168</strain>
    </source>
</reference>